<reference evidence="1 2" key="1">
    <citation type="submission" date="2016-10" db="EMBL/GenBank/DDBJ databases">
        <title>Proteomics and genomics reveal pathogen-plant mechanisms compatible with a hemibiotrophic lifestyle of Diplodia corticola.</title>
        <authorList>
            <person name="Fernandes I."/>
            <person name="De Jonge R."/>
            <person name="Van De Peer Y."/>
            <person name="Devreese B."/>
            <person name="Alves A."/>
            <person name="Esteves A.C."/>
        </authorList>
    </citation>
    <scope>NUCLEOTIDE SEQUENCE [LARGE SCALE GENOMIC DNA]</scope>
    <source>
        <strain evidence="1 2">CBS 112549</strain>
    </source>
</reference>
<dbReference type="NCBIfam" id="TIGR01681">
    <property type="entry name" value="HAD-SF-IIIC"/>
    <property type="match status" value="1"/>
</dbReference>
<dbReference type="InterPro" id="IPR010033">
    <property type="entry name" value="HAD_SF_ppase_IIIC"/>
</dbReference>
<sequence>MPRNSTSTTYSNATATAAAMIPSSTVPWPRTFTDGLPLPKLLVFDLDYTLWPFWVDTHVTPPLKAEAGGRKVKDRYGEPYGFYRDVGGVLVAAHDKGLKIAAASRTHAPELGREMLSLLRVSTGNGGEETTAKGGAHDNKNSEKAISFFDYLQIFPGSKTTHFAKIHEASGIEYEDMLFFDDEARNRNVETLGVVMCLVRDGVTRDEVDRGVELWRKRNKKGDVHAPRS</sequence>
<dbReference type="SFLD" id="SFLDS00003">
    <property type="entry name" value="Haloacid_Dehalogenase"/>
    <property type="match status" value="1"/>
</dbReference>
<dbReference type="EMBL" id="MNUE01000001">
    <property type="protein sequence ID" value="OJD40501.1"/>
    <property type="molecule type" value="Genomic_DNA"/>
</dbReference>
<dbReference type="InterPro" id="IPR010036">
    <property type="entry name" value="MDP_1_eu_arc"/>
</dbReference>
<evidence type="ECO:0000313" key="2">
    <source>
        <dbReference type="Proteomes" id="UP000183809"/>
    </source>
</evidence>
<gene>
    <name evidence="1" type="ORF">BKCO1_1000124</name>
</gene>
<organism evidence="1 2">
    <name type="scientific">Diplodia corticola</name>
    <dbReference type="NCBI Taxonomy" id="236234"/>
    <lineage>
        <taxon>Eukaryota</taxon>
        <taxon>Fungi</taxon>
        <taxon>Dikarya</taxon>
        <taxon>Ascomycota</taxon>
        <taxon>Pezizomycotina</taxon>
        <taxon>Dothideomycetes</taxon>
        <taxon>Dothideomycetes incertae sedis</taxon>
        <taxon>Botryosphaeriales</taxon>
        <taxon>Botryosphaeriaceae</taxon>
        <taxon>Diplodia</taxon>
    </lineage>
</organism>
<dbReference type="SFLD" id="SFLDG01131">
    <property type="entry name" value="C1.5.2:_MDP_Like"/>
    <property type="match status" value="1"/>
</dbReference>
<keyword evidence="2" id="KW-1185">Reference proteome</keyword>
<name>A0A1J9SLL5_9PEZI</name>
<dbReference type="PANTHER" id="PTHR17901">
    <property type="entry name" value="MAGNESIUM-DEPENDENT PHOSPHATASE 1 MDP1"/>
    <property type="match status" value="1"/>
</dbReference>
<dbReference type="NCBIfam" id="TIGR01685">
    <property type="entry name" value="MDP-1"/>
    <property type="match status" value="1"/>
</dbReference>
<dbReference type="STRING" id="236234.A0A1J9SLL5"/>
<dbReference type="Pfam" id="PF12689">
    <property type="entry name" value="Acid_PPase"/>
    <property type="match status" value="1"/>
</dbReference>
<dbReference type="Proteomes" id="UP000183809">
    <property type="component" value="Unassembled WGS sequence"/>
</dbReference>
<dbReference type="OrthoDB" id="2865258at2759"/>
<dbReference type="CDD" id="cd07501">
    <property type="entry name" value="HAD_MDP-1_like"/>
    <property type="match status" value="1"/>
</dbReference>
<dbReference type="GO" id="GO:0003993">
    <property type="term" value="F:acid phosphatase activity"/>
    <property type="evidence" value="ECO:0007669"/>
    <property type="project" value="TreeGrafter"/>
</dbReference>
<dbReference type="GeneID" id="31009746"/>
<dbReference type="RefSeq" id="XP_020135344.1">
    <property type="nucleotide sequence ID" value="XM_020269487.1"/>
</dbReference>
<dbReference type="SUPFAM" id="SSF56784">
    <property type="entry name" value="HAD-like"/>
    <property type="match status" value="1"/>
</dbReference>
<dbReference type="AlphaFoldDB" id="A0A1J9SLL5"/>
<proteinExistence type="predicted"/>
<accession>A0A1J9SLL5</accession>
<comment type="caution">
    <text evidence="1">The sequence shown here is derived from an EMBL/GenBank/DDBJ whole genome shotgun (WGS) entry which is preliminary data.</text>
</comment>
<dbReference type="Gene3D" id="3.40.50.1000">
    <property type="entry name" value="HAD superfamily/HAD-like"/>
    <property type="match status" value="1"/>
</dbReference>
<dbReference type="InterPro" id="IPR035679">
    <property type="entry name" value="MDP-1_euk"/>
</dbReference>
<protein>
    <submittedName>
        <fullName evidence="1">Magnesium dependent phosphatase</fullName>
    </submittedName>
</protein>
<dbReference type="InterPro" id="IPR023214">
    <property type="entry name" value="HAD_sf"/>
</dbReference>
<dbReference type="PANTHER" id="PTHR17901:SF14">
    <property type="entry name" value="MAGNESIUM-DEPENDENT PHOSPHATASE 1"/>
    <property type="match status" value="1"/>
</dbReference>
<dbReference type="FunFam" id="3.40.50.1000:FF:000155">
    <property type="entry name" value="Putative magnesium dependent phosphatase"/>
    <property type="match status" value="1"/>
</dbReference>
<dbReference type="SFLD" id="SFLDG01129">
    <property type="entry name" value="C1.5:_HAD__Beta-PGM__Phosphata"/>
    <property type="match status" value="1"/>
</dbReference>
<dbReference type="InterPro" id="IPR036412">
    <property type="entry name" value="HAD-like_sf"/>
</dbReference>
<evidence type="ECO:0000313" key="1">
    <source>
        <dbReference type="EMBL" id="OJD40501.1"/>
    </source>
</evidence>